<dbReference type="EMBL" id="CM043806">
    <property type="protein sequence ID" value="KAI4813097.1"/>
    <property type="molecule type" value="Genomic_DNA"/>
</dbReference>
<dbReference type="Proteomes" id="UP001057452">
    <property type="component" value="Chromosome 22"/>
</dbReference>
<evidence type="ECO:0000313" key="1">
    <source>
        <dbReference type="EMBL" id="KAI4813097.1"/>
    </source>
</evidence>
<name>A0ACB9WHX5_CHAAC</name>
<feature type="non-terminal residue" evidence="1">
    <location>
        <position position="132"/>
    </location>
</feature>
<sequence>WEIQISHKPSAARGSDFYTPTSRLGKKAAIIWRNGFTLGIHKESFWHSLAAMLCSQTTLTPIQEKMSLHTSSPLSPLAIAPPPGADQFTVSLGSVRNPLLILTHCHPHPSTSTLTGRHMTPLTQIPHPWIFG</sequence>
<reference evidence="1" key="1">
    <citation type="submission" date="2022-05" db="EMBL/GenBank/DDBJ databases">
        <title>Chromosome-level genome of Chaenocephalus aceratus.</title>
        <authorList>
            <person name="Park H."/>
        </authorList>
    </citation>
    <scope>NUCLEOTIDE SEQUENCE</scope>
    <source>
        <strain evidence="1">KU_202001</strain>
    </source>
</reference>
<comment type="caution">
    <text evidence="1">The sequence shown here is derived from an EMBL/GenBank/DDBJ whole genome shotgun (WGS) entry which is preliminary data.</text>
</comment>
<proteinExistence type="predicted"/>
<protein>
    <submittedName>
        <fullName evidence="1">Uncharacterized protein</fullName>
    </submittedName>
</protein>
<gene>
    <name evidence="1" type="ORF">KUCAC02_024445</name>
</gene>
<organism evidence="1 2">
    <name type="scientific">Chaenocephalus aceratus</name>
    <name type="common">Blackfin icefish</name>
    <name type="synonym">Chaenichthys aceratus</name>
    <dbReference type="NCBI Taxonomy" id="36190"/>
    <lineage>
        <taxon>Eukaryota</taxon>
        <taxon>Metazoa</taxon>
        <taxon>Chordata</taxon>
        <taxon>Craniata</taxon>
        <taxon>Vertebrata</taxon>
        <taxon>Euteleostomi</taxon>
        <taxon>Actinopterygii</taxon>
        <taxon>Neopterygii</taxon>
        <taxon>Teleostei</taxon>
        <taxon>Neoteleostei</taxon>
        <taxon>Acanthomorphata</taxon>
        <taxon>Eupercaria</taxon>
        <taxon>Perciformes</taxon>
        <taxon>Notothenioidei</taxon>
        <taxon>Channichthyidae</taxon>
        <taxon>Chaenocephalus</taxon>
    </lineage>
</organism>
<evidence type="ECO:0000313" key="2">
    <source>
        <dbReference type="Proteomes" id="UP001057452"/>
    </source>
</evidence>
<keyword evidence="2" id="KW-1185">Reference proteome</keyword>
<accession>A0ACB9WHX5</accession>
<feature type="non-terminal residue" evidence="1">
    <location>
        <position position="1"/>
    </location>
</feature>